<evidence type="ECO:0000256" key="5">
    <source>
        <dbReference type="PIRNR" id="PIRNR039110"/>
    </source>
</evidence>
<name>A0A4Q4T8J6_9PEZI</name>
<evidence type="ECO:0000256" key="8">
    <source>
        <dbReference type="SAM" id="Coils"/>
    </source>
</evidence>
<dbReference type="InterPro" id="IPR027417">
    <property type="entry name" value="P-loop_NTPase"/>
</dbReference>
<comment type="similarity">
    <text evidence="1 5 7">Belongs to the IPP transferase family.</text>
</comment>
<comment type="catalytic activity">
    <reaction evidence="5 6">
        <text>adenosine(37) in tRNA + dimethylallyl diphosphate = N(6)-dimethylallyladenosine(37) in tRNA + diphosphate</text>
        <dbReference type="Rhea" id="RHEA:26482"/>
        <dbReference type="Rhea" id="RHEA-COMP:10162"/>
        <dbReference type="Rhea" id="RHEA-COMP:10375"/>
        <dbReference type="ChEBI" id="CHEBI:33019"/>
        <dbReference type="ChEBI" id="CHEBI:57623"/>
        <dbReference type="ChEBI" id="CHEBI:74411"/>
        <dbReference type="ChEBI" id="CHEBI:74415"/>
        <dbReference type="EC" id="2.5.1.75"/>
    </reaction>
</comment>
<evidence type="ECO:0000256" key="2">
    <source>
        <dbReference type="ARBA" id="ARBA00022679"/>
    </source>
</evidence>
<dbReference type="InterPro" id="IPR039657">
    <property type="entry name" value="Dimethylallyltransferase"/>
</dbReference>
<evidence type="ECO:0000313" key="10">
    <source>
        <dbReference type="EMBL" id="RYP01448.1"/>
    </source>
</evidence>
<accession>A0A4Q4T8J6</accession>
<keyword evidence="3 5" id="KW-0547">Nucleotide-binding</keyword>
<dbReference type="Gene3D" id="1.10.20.140">
    <property type="match status" value="1"/>
</dbReference>
<keyword evidence="8" id="KW-0175">Coiled coil</keyword>
<comment type="caution">
    <text evidence="10">The sequence shown here is derived from an EMBL/GenBank/DDBJ whole genome shotgun (WGS) entry which is preliminary data.</text>
</comment>
<dbReference type="HAMAP" id="MF_00185">
    <property type="entry name" value="IPP_trans"/>
    <property type="match status" value="1"/>
</dbReference>
<keyword evidence="4 5" id="KW-0067">ATP-binding</keyword>
<feature type="region of interest" description="Disordered" evidence="9">
    <location>
        <begin position="438"/>
        <end position="468"/>
    </location>
</feature>
<protein>
    <recommendedName>
        <fullName evidence="5 6">tRNA dimethylallyltransferase</fullName>
        <ecNumber evidence="5 6">2.5.1.75</ecNumber>
    </recommendedName>
</protein>
<feature type="coiled-coil region" evidence="8">
    <location>
        <begin position="283"/>
        <end position="311"/>
    </location>
</feature>
<evidence type="ECO:0000256" key="4">
    <source>
        <dbReference type="ARBA" id="ARBA00022840"/>
    </source>
</evidence>
<evidence type="ECO:0000256" key="7">
    <source>
        <dbReference type="RuleBase" id="RU003785"/>
    </source>
</evidence>
<dbReference type="OrthoDB" id="775260at2759"/>
<dbReference type="GO" id="GO:0005524">
    <property type="term" value="F:ATP binding"/>
    <property type="evidence" value="ECO:0007669"/>
    <property type="project" value="UniProtKB-UniRule"/>
</dbReference>
<reference evidence="10 11" key="1">
    <citation type="submission" date="2018-06" db="EMBL/GenBank/DDBJ databases">
        <title>Complete Genomes of Monosporascus.</title>
        <authorList>
            <person name="Robinson A.J."/>
            <person name="Natvig D.O."/>
        </authorList>
    </citation>
    <scope>NUCLEOTIDE SEQUENCE [LARGE SCALE GENOMIC DNA]</scope>
    <source>
        <strain evidence="10 11">CBS 110550</strain>
    </source>
</reference>
<dbReference type="Proteomes" id="UP000293360">
    <property type="component" value="Unassembled WGS sequence"/>
</dbReference>
<feature type="compositionally biased region" description="Polar residues" evidence="9">
    <location>
        <begin position="445"/>
        <end position="460"/>
    </location>
</feature>
<evidence type="ECO:0000256" key="9">
    <source>
        <dbReference type="SAM" id="MobiDB-lite"/>
    </source>
</evidence>
<dbReference type="EMBL" id="QJNU01000359">
    <property type="protein sequence ID" value="RYP01448.1"/>
    <property type="molecule type" value="Genomic_DNA"/>
</dbReference>
<dbReference type="STRING" id="155417.A0A4Q4T8J6"/>
<dbReference type="GO" id="GO:0052381">
    <property type="term" value="F:tRNA dimethylallyltransferase activity"/>
    <property type="evidence" value="ECO:0007669"/>
    <property type="project" value="UniProtKB-UniRule"/>
</dbReference>
<dbReference type="PANTHER" id="PTHR11088">
    <property type="entry name" value="TRNA DIMETHYLALLYLTRANSFERASE"/>
    <property type="match status" value="1"/>
</dbReference>
<keyword evidence="11" id="KW-1185">Reference proteome</keyword>
<evidence type="ECO:0000313" key="11">
    <source>
        <dbReference type="Proteomes" id="UP000293360"/>
    </source>
</evidence>
<dbReference type="EC" id="2.5.1.75" evidence="5 6"/>
<gene>
    <name evidence="10" type="ORF">DL764_006218</name>
</gene>
<dbReference type="InterPro" id="IPR030666">
    <property type="entry name" value="IPP_transferase_euk"/>
</dbReference>
<dbReference type="GO" id="GO:0005739">
    <property type="term" value="C:mitochondrion"/>
    <property type="evidence" value="ECO:0007669"/>
    <property type="project" value="TreeGrafter"/>
</dbReference>
<keyword evidence="2 5" id="KW-0808">Transferase</keyword>
<evidence type="ECO:0000256" key="1">
    <source>
        <dbReference type="ARBA" id="ARBA00005842"/>
    </source>
</evidence>
<dbReference type="PIRSF" id="PIRSF039110">
    <property type="entry name" value="IPP_transferase"/>
    <property type="match status" value="1"/>
</dbReference>
<dbReference type="GO" id="GO:0006400">
    <property type="term" value="P:tRNA modification"/>
    <property type="evidence" value="ECO:0007669"/>
    <property type="project" value="TreeGrafter"/>
</dbReference>
<sequence>MSTARRPLEPLVAVMGSTGTGKSDLAVDLALRFNGEIINADAMQMYRGLPVITNQISAEEQKGVPHHLLAIIDHHEPTWTVLSFTTEARKVIQGIRSRGKLPIIVGGTHYYINALLFEDSVLGPQSLGDGGPRPNVEEESSAQFPILNAPTDVLMNRLREVDPAMASRWHPSERRKIRRSLEIYLTTGRKASDIYAEQQRTGQASRGPRGPWEALMFWVYSKPDVLHDRLNRRVDKMMGRGLVGEMKDLHEQLLRRTDAGETVDRTKGIWQSIGFKQLEPLLNAEVEERAAEELEKLKETGLEEMRAATRQYAKAQIKWLRGKTVPKLKEHDALKYLYLLDSSHVENFTTDVLHPAAEICRQFLVGENMGKPNGLSDTARDVLGAFGDEGRSSRPVLRQRTCEACHMTILESEWEKHVKGRRHRRILKHKGRTALVTFEGEASAESGSGHTATESESKLSSVDLGHFP</sequence>
<dbReference type="Pfam" id="PF01715">
    <property type="entry name" value="IPPT"/>
    <property type="match status" value="1"/>
</dbReference>
<dbReference type="AlphaFoldDB" id="A0A4Q4T8J6"/>
<dbReference type="Gene3D" id="3.40.50.300">
    <property type="entry name" value="P-loop containing nucleotide triphosphate hydrolases"/>
    <property type="match status" value="1"/>
</dbReference>
<organism evidence="10 11">
    <name type="scientific">Monosporascus ibericus</name>
    <dbReference type="NCBI Taxonomy" id="155417"/>
    <lineage>
        <taxon>Eukaryota</taxon>
        <taxon>Fungi</taxon>
        <taxon>Dikarya</taxon>
        <taxon>Ascomycota</taxon>
        <taxon>Pezizomycotina</taxon>
        <taxon>Sordariomycetes</taxon>
        <taxon>Xylariomycetidae</taxon>
        <taxon>Xylariales</taxon>
        <taxon>Xylariales incertae sedis</taxon>
        <taxon>Monosporascus</taxon>
    </lineage>
</organism>
<keyword evidence="5" id="KW-0963">Cytoplasm</keyword>
<dbReference type="InterPro" id="IPR018022">
    <property type="entry name" value="IPT"/>
</dbReference>
<keyword evidence="5 6" id="KW-0819">tRNA processing</keyword>
<dbReference type="NCBIfam" id="TIGR00174">
    <property type="entry name" value="miaA"/>
    <property type="match status" value="1"/>
</dbReference>
<evidence type="ECO:0000256" key="6">
    <source>
        <dbReference type="RuleBase" id="RU003783"/>
    </source>
</evidence>
<evidence type="ECO:0000256" key="3">
    <source>
        <dbReference type="ARBA" id="ARBA00022741"/>
    </source>
</evidence>
<dbReference type="PANTHER" id="PTHR11088:SF89">
    <property type="entry name" value="TRNA DIMETHYLALLYLTRANSFERASE"/>
    <property type="match status" value="1"/>
</dbReference>
<dbReference type="SUPFAM" id="SSF52540">
    <property type="entry name" value="P-loop containing nucleoside triphosphate hydrolases"/>
    <property type="match status" value="2"/>
</dbReference>
<comment type="function">
    <text evidence="5">Catalyzes the transfer of a dimethylallyl group onto the adenine at position 37.</text>
</comment>
<proteinExistence type="inferred from homology"/>